<accession>A0A1J5QAW9</accession>
<sequence length="119" mass="12791">MRQVQRGGGDANLIALDLAACDAYAEAPQRAAQVRARCALLLGEHDRMTPPSAAQSLQQALPQPQLTLFDSGHDLMAEVPQPLAGALRELLAQTQAWDVVSFDDEKQAPSGFGQLARAW</sequence>
<gene>
    <name evidence="1" type="ORF">GALL_436980</name>
</gene>
<evidence type="ECO:0000313" key="1">
    <source>
        <dbReference type="EMBL" id="OIQ74643.1"/>
    </source>
</evidence>
<comment type="caution">
    <text evidence="1">The sequence shown here is derived from an EMBL/GenBank/DDBJ whole genome shotgun (WGS) entry which is preliminary data.</text>
</comment>
<name>A0A1J5QAW9_9ZZZZ</name>
<dbReference type="GO" id="GO:0016787">
    <property type="term" value="F:hydrolase activity"/>
    <property type="evidence" value="ECO:0007669"/>
    <property type="project" value="UniProtKB-KW"/>
</dbReference>
<protein>
    <submittedName>
        <fullName evidence="1">Alpha/beta hydrolase family protein</fullName>
    </submittedName>
</protein>
<dbReference type="AlphaFoldDB" id="A0A1J5QAW9"/>
<dbReference type="Gene3D" id="3.40.50.1820">
    <property type="entry name" value="alpha/beta hydrolase"/>
    <property type="match status" value="1"/>
</dbReference>
<dbReference type="InterPro" id="IPR029058">
    <property type="entry name" value="AB_hydrolase_fold"/>
</dbReference>
<keyword evidence="1" id="KW-0378">Hydrolase</keyword>
<reference evidence="1" key="1">
    <citation type="submission" date="2016-10" db="EMBL/GenBank/DDBJ databases">
        <title>Sequence of Gallionella enrichment culture.</title>
        <authorList>
            <person name="Poehlein A."/>
            <person name="Muehling M."/>
            <person name="Daniel R."/>
        </authorList>
    </citation>
    <scope>NUCLEOTIDE SEQUENCE</scope>
</reference>
<organism evidence="1">
    <name type="scientific">mine drainage metagenome</name>
    <dbReference type="NCBI Taxonomy" id="410659"/>
    <lineage>
        <taxon>unclassified sequences</taxon>
        <taxon>metagenomes</taxon>
        <taxon>ecological metagenomes</taxon>
    </lineage>
</organism>
<proteinExistence type="predicted"/>
<dbReference type="EMBL" id="MLJW01002433">
    <property type="protein sequence ID" value="OIQ74643.1"/>
    <property type="molecule type" value="Genomic_DNA"/>
</dbReference>
<dbReference type="SUPFAM" id="SSF53474">
    <property type="entry name" value="alpha/beta-Hydrolases"/>
    <property type="match status" value="1"/>
</dbReference>